<reference evidence="1 2" key="1">
    <citation type="submission" date="2018-11" db="EMBL/GenBank/DDBJ databases">
        <authorList>
            <consortium name="Pathogen Informatics"/>
        </authorList>
    </citation>
    <scope>NUCLEOTIDE SEQUENCE [LARGE SCALE GENOMIC DNA]</scope>
</reference>
<evidence type="ECO:0000313" key="1">
    <source>
        <dbReference type="EMBL" id="VDM13195.1"/>
    </source>
</evidence>
<dbReference type="Gene3D" id="3.30.230.70">
    <property type="entry name" value="GHMP Kinase, N-terminal domain"/>
    <property type="match status" value="1"/>
</dbReference>
<evidence type="ECO:0000313" key="2">
    <source>
        <dbReference type="Proteomes" id="UP000270924"/>
    </source>
</evidence>
<dbReference type="OrthoDB" id="10337440at2759"/>
<accession>A0A3P7FVN3</accession>
<gene>
    <name evidence="1" type="ORF">WBA_LOCUS6581</name>
</gene>
<protein>
    <submittedName>
        <fullName evidence="1">Uncharacterized protein</fullName>
    </submittedName>
</protein>
<dbReference type="InParanoid" id="A0A3P7FVN3"/>
<dbReference type="AlphaFoldDB" id="A0A3P7FVN3"/>
<organism evidence="1 2">
    <name type="scientific">Wuchereria bancrofti</name>
    <dbReference type="NCBI Taxonomy" id="6293"/>
    <lineage>
        <taxon>Eukaryota</taxon>
        <taxon>Metazoa</taxon>
        <taxon>Ecdysozoa</taxon>
        <taxon>Nematoda</taxon>
        <taxon>Chromadorea</taxon>
        <taxon>Rhabditida</taxon>
        <taxon>Spirurina</taxon>
        <taxon>Spiruromorpha</taxon>
        <taxon>Filarioidea</taxon>
        <taxon>Onchocercidae</taxon>
        <taxon>Wuchereria</taxon>
    </lineage>
</organism>
<dbReference type="Proteomes" id="UP000270924">
    <property type="component" value="Unassembled WGS sequence"/>
</dbReference>
<dbReference type="EMBL" id="UYWW01004001">
    <property type="protein sequence ID" value="VDM13195.1"/>
    <property type="molecule type" value="Genomic_DNA"/>
</dbReference>
<sequence>MLPCRIRAFKAFLRKCQFYLSLDTVRVLGITQIDAYVGVDERDVIRFETGHIARLADGAVVVSQGDTSVSWF</sequence>
<keyword evidence="2" id="KW-1185">Reference proteome</keyword>
<proteinExistence type="predicted"/>
<dbReference type="InterPro" id="IPR027408">
    <property type="entry name" value="PNPase/RNase_PH_dom_sf"/>
</dbReference>
<dbReference type="OMA" id="CFEAGHI"/>
<name>A0A3P7FVN3_WUCBA</name>